<gene>
    <name evidence="4" type="ORF">ASJ30_13365</name>
</gene>
<name>A0A1L3MJN1_9MICO</name>
<feature type="transmembrane region" description="Helical" evidence="2">
    <location>
        <begin position="62"/>
        <end position="79"/>
    </location>
</feature>
<dbReference type="Proteomes" id="UP000182938">
    <property type="component" value="Chromosome"/>
</dbReference>
<proteinExistence type="predicted"/>
<feature type="compositionally biased region" description="Basic and acidic residues" evidence="1">
    <location>
        <begin position="226"/>
        <end position="238"/>
    </location>
</feature>
<evidence type="ECO:0000259" key="3">
    <source>
        <dbReference type="Pfam" id="PF03703"/>
    </source>
</evidence>
<evidence type="ECO:0000313" key="4">
    <source>
        <dbReference type="EMBL" id="APH02394.1"/>
    </source>
</evidence>
<dbReference type="PANTHER" id="PTHR37938:SF1">
    <property type="entry name" value="BLL0215 PROTEIN"/>
    <property type="match status" value="1"/>
</dbReference>
<dbReference type="Pfam" id="PF03703">
    <property type="entry name" value="bPH_2"/>
    <property type="match status" value="1"/>
</dbReference>
<dbReference type="PANTHER" id="PTHR37938">
    <property type="entry name" value="BLL0215 PROTEIN"/>
    <property type="match status" value="1"/>
</dbReference>
<protein>
    <recommendedName>
        <fullName evidence="3">YdbS-like PH domain-containing protein</fullName>
    </recommendedName>
</protein>
<feature type="region of interest" description="Disordered" evidence="1">
    <location>
        <begin position="204"/>
        <end position="250"/>
    </location>
</feature>
<dbReference type="RefSeq" id="WP_072625543.1">
    <property type="nucleotide sequence ID" value="NZ_CP013290.1"/>
</dbReference>
<organism evidence="4 5">
    <name type="scientific">Janibacter indicus</name>
    <dbReference type="NCBI Taxonomy" id="857417"/>
    <lineage>
        <taxon>Bacteria</taxon>
        <taxon>Bacillati</taxon>
        <taxon>Actinomycetota</taxon>
        <taxon>Actinomycetes</taxon>
        <taxon>Micrococcales</taxon>
        <taxon>Intrasporangiaceae</taxon>
        <taxon>Janibacter</taxon>
    </lineage>
</organism>
<keyword evidence="2" id="KW-0472">Membrane</keyword>
<dbReference type="InterPro" id="IPR005182">
    <property type="entry name" value="YdbS-like_PH"/>
</dbReference>
<evidence type="ECO:0000256" key="1">
    <source>
        <dbReference type="SAM" id="MobiDB-lite"/>
    </source>
</evidence>
<dbReference type="KEGG" id="jte:ASJ30_13365"/>
<dbReference type="EMBL" id="CP013290">
    <property type="protein sequence ID" value="APH02394.1"/>
    <property type="molecule type" value="Genomic_DNA"/>
</dbReference>
<evidence type="ECO:0000313" key="5">
    <source>
        <dbReference type="Proteomes" id="UP000182938"/>
    </source>
</evidence>
<keyword evidence="2" id="KW-0812">Transmembrane</keyword>
<sequence>MAAEVARVAHRGLRKYLLPGETPVAEIRHHRIVLLKPFAIVVGVLALVVWLDLSVSDANAGILGYVWWAWFAVVGWAAWKWIEWRHTRVVATDKRIVLFEGWINHKVSMMPLKKVTDMGYERSLLGRLLGYGTFVLESAGQDQALSSIEFVPDPDDNYRAICSVVFGMGPLDDDDEEGFADDEPTWETSEDFTTRLGVVDGLYVGGPPTDGYEDPPAVSHGASIYRSRDLLRRDRDADTGELPPYDPDDY</sequence>
<evidence type="ECO:0000256" key="2">
    <source>
        <dbReference type="SAM" id="Phobius"/>
    </source>
</evidence>
<keyword evidence="5" id="KW-1185">Reference proteome</keyword>
<reference evidence="4 5" key="1">
    <citation type="submission" date="2015-11" db="EMBL/GenBank/DDBJ databases">
        <authorList>
            <person name="Zhang Y."/>
            <person name="Guo Z."/>
        </authorList>
    </citation>
    <scope>NUCLEOTIDE SEQUENCE [LARGE SCALE GENOMIC DNA]</scope>
    <source>
        <strain evidence="4 5">YFY001</strain>
    </source>
</reference>
<accession>A0A1L3MJN1</accession>
<feature type="domain" description="YdbS-like PH" evidence="3">
    <location>
        <begin position="84"/>
        <end position="152"/>
    </location>
</feature>
<dbReference type="AlphaFoldDB" id="A0A1L3MJN1"/>
<feature type="transmembrane region" description="Helical" evidence="2">
    <location>
        <begin position="33"/>
        <end position="50"/>
    </location>
</feature>
<keyword evidence="2" id="KW-1133">Transmembrane helix</keyword>